<organism evidence="3 4">
    <name type="scientific">Actinocorallia herbida</name>
    <dbReference type="NCBI Taxonomy" id="58109"/>
    <lineage>
        <taxon>Bacteria</taxon>
        <taxon>Bacillati</taxon>
        <taxon>Actinomycetota</taxon>
        <taxon>Actinomycetes</taxon>
        <taxon>Streptosporangiales</taxon>
        <taxon>Thermomonosporaceae</taxon>
        <taxon>Actinocorallia</taxon>
    </lineage>
</organism>
<name>A0A3N1D9C8_9ACTN</name>
<evidence type="ECO:0000256" key="1">
    <source>
        <dbReference type="SAM" id="MobiDB-lite"/>
    </source>
</evidence>
<dbReference type="RefSeq" id="WP_123669140.1">
    <property type="nucleotide sequence ID" value="NZ_RJKE01000001.1"/>
</dbReference>
<accession>A0A3N1D9C8</accession>
<dbReference type="AlphaFoldDB" id="A0A3N1D9C8"/>
<evidence type="ECO:0000313" key="3">
    <source>
        <dbReference type="EMBL" id="ROO90147.1"/>
    </source>
</evidence>
<proteinExistence type="predicted"/>
<dbReference type="EMBL" id="RJKE01000001">
    <property type="protein sequence ID" value="ROO90147.1"/>
    <property type="molecule type" value="Genomic_DNA"/>
</dbReference>
<dbReference type="InterPro" id="IPR007278">
    <property type="entry name" value="DUF397"/>
</dbReference>
<gene>
    <name evidence="3" type="ORF">EDD29_7864</name>
</gene>
<protein>
    <submittedName>
        <fullName evidence="3">Uncharacterized protein DUF397</fullName>
    </submittedName>
</protein>
<dbReference type="Pfam" id="PF04149">
    <property type="entry name" value="DUF397"/>
    <property type="match status" value="1"/>
</dbReference>
<keyword evidence="4" id="KW-1185">Reference proteome</keyword>
<evidence type="ECO:0000259" key="2">
    <source>
        <dbReference type="Pfam" id="PF04149"/>
    </source>
</evidence>
<reference evidence="3 4" key="1">
    <citation type="submission" date="2018-11" db="EMBL/GenBank/DDBJ databases">
        <title>Sequencing the genomes of 1000 actinobacteria strains.</title>
        <authorList>
            <person name="Klenk H.-P."/>
        </authorList>
    </citation>
    <scope>NUCLEOTIDE SEQUENCE [LARGE SCALE GENOMIC DNA]</scope>
    <source>
        <strain evidence="3 4">DSM 44254</strain>
    </source>
</reference>
<evidence type="ECO:0000313" key="4">
    <source>
        <dbReference type="Proteomes" id="UP000272400"/>
    </source>
</evidence>
<dbReference type="Proteomes" id="UP000272400">
    <property type="component" value="Unassembled WGS sequence"/>
</dbReference>
<feature type="region of interest" description="Disordered" evidence="1">
    <location>
        <begin position="1"/>
        <end position="22"/>
    </location>
</feature>
<sequence>MKNSESPNLRWRKSNHSSGSGDNCVELADLAGAVGVRDSKNPQGDPLVLARPVFVHLARSLRIR</sequence>
<comment type="caution">
    <text evidence="3">The sequence shown here is derived from an EMBL/GenBank/DDBJ whole genome shotgun (WGS) entry which is preliminary data.</text>
</comment>
<feature type="domain" description="DUF397" evidence="2">
    <location>
        <begin position="9"/>
        <end position="58"/>
    </location>
</feature>
<dbReference type="OrthoDB" id="4332861at2"/>